<evidence type="ECO:0000259" key="1">
    <source>
        <dbReference type="Pfam" id="PF00535"/>
    </source>
</evidence>
<name>A0A4Q0XDY9_9FLAO</name>
<accession>A0A4Q0XDY9</accession>
<evidence type="ECO:0000313" key="2">
    <source>
        <dbReference type="EMBL" id="RXJ45967.1"/>
    </source>
</evidence>
<reference evidence="2 3" key="1">
    <citation type="submission" date="2019-01" db="EMBL/GenBank/DDBJ databases">
        <title>Genome sequence of the Antarctic species Gelidibacter gilvus ACAM 158(T).</title>
        <authorList>
            <person name="Bowman J.P."/>
        </authorList>
    </citation>
    <scope>NUCLEOTIDE SEQUENCE [LARGE SCALE GENOMIC DNA]</scope>
    <source>
        <strain evidence="2 3">IC158</strain>
    </source>
</reference>
<dbReference type="Pfam" id="PF00535">
    <property type="entry name" value="Glycos_transf_2"/>
    <property type="match status" value="1"/>
</dbReference>
<dbReference type="EMBL" id="SDDZ01000009">
    <property type="protein sequence ID" value="RXJ45967.1"/>
    <property type="molecule type" value="Genomic_DNA"/>
</dbReference>
<evidence type="ECO:0000313" key="3">
    <source>
        <dbReference type="Proteomes" id="UP000289792"/>
    </source>
</evidence>
<dbReference type="PANTHER" id="PTHR22916:SF3">
    <property type="entry name" value="UDP-GLCNAC:BETAGAL BETA-1,3-N-ACETYLGLUCOSAMINYLTRANSFERASE-LIKE PROTEIN 1"/>
    <property type="match status" value="1"/>
</dbReference>
<dbReference type="Gene3D" id="3.90.550.10">
    <property type="entry name" value="Spore Coat Polysaccharide Biosynthesis Protein SpsA, Chain A"/>
    <property type="match status" value="1"/>
</dbReference>
<dbReference type="OrthoDB" id="9810303at2"/>
<keyword evidence="3" id="KW-1185">Reference proteome</keyword>
<feature type="domain" description="Glycosyltransferase 2-like" evidence="1">
    <location>
        <begin position="24"/>
        <end position="120"/>
    </location>
</feature>
<proteinExistence type="predicted"/>
<dbReference type="PANTHER" id="PTHR22916">
    <property type="entry name" value="GLYCOSYLTRANSFERASE"/>
    <property type="match status" value="1"/>
</dbReference>
<keyword evidence="2" id="KW-0808">Transferase</keyword>
<dbReference type="GO" id="GO:0016758">
    <property type="term" value="F:hexosyltransferase activity"/>
    <property type="evidence" value="ECO:0007669"/>
    <property type="project" value="UniProtKB-ARBA"/>
</dbReference>
<protein>
    <submittedName>
        <fullName evidence="2">Glycosyltransferase family 2 protein</fullName>
    </submittedName>
</protein>
<sequence>MDFKEFIPTYKASNVKEEFEYRFTIFTPVYNREDTLHRVFSSLNNQTFRNFELVLINDGSTDRSHEVALELLKNATFDVNYINNIDNQHKMACYFQAISLAKGEFLVILDSDDECVENALFLFDEAYISIPSEKKKLISGVTALCMDASGNIIGDKFPEDQFYSNSFKQELYYPNEKERWGFTKTEILRNITINPNMFSRGLIPEGLIWMFIANQGFNTLYVNKIVRVYYTNTHNRLSIKDHEKNSFGQAVYSFSVLNWFSRNYFWKQPKIFLRRIYTLLRAAHYLPYKKHDYIRALPNRKLKIIFIVGWPFKHLLR</sequence>
<dbReference type="InterPro" id="IPR001173">
    <property type="entry name" value="Glyco_trans_2-like"/>
</dbReference>
<gene>
    <name evidence="2" type="ORF">ESZ48_14225</name>
</gene>
<dbReference type="RefSeq" id="WP_129018169.1">
    <property type="nucleotide sequence ID" value="NZ_SDDZ01000009.1"/>
</dbReference>
<dbReference type="CDD" id="cd00761">
    <property type="entry name" value="Glyco_tranf_GTA_type"/>
    <property type="match status" value="1"/>
</dbReference>
<dbReference type="Proteomes" id="UP000289792">
    <property type="component" value="Unassembled WGS sequence"/>
</dbReference>
<dbReference type="InterPro" id="IPR029044">
    <property type="entry name" value="Nucleotide-diphossugar_trans"/>
</dbReference>
<organism evidence="2 3">
    <name type="scientific">Gelidibacter gilvus</name>
    <dbReference type="NCBI Taxonomy" id="59602"/>
    <lineage>
        <taxon>Bacteria</taxon>
        <taxon>Pseudomonadati</taxon>
        <taxon>Bacteroidota</taxon>
        <taxon>Flavobacteriia</taxon>
        <taxon>Flavobacteriales</taxon>
        <taxon>Flavobacteriaceae</taxon>
        <taxon>Gelidibacter</taxon>
    </lineage>
</organism>
<dbReference type="AlphaFoldDB" id="A0A4Q0XDY9"/>
<comment type="caution">
    <text evidence="2">The sequence shown here is derived from an EMBL/GenBank/DDBJ whole genome shotgun (WGS) entry which is preliminary data.</text>
</comment>
<dbReference type="SUPFAM" id="SSF53448">
    <property type="entry name" value="Nucleotide-diphospho-sugar transferases"/>
    <property type="match status" value="1"/>
</dbReference>